<feature type="region of interest" description="Disordered" evidence="6">
    <location>
        <begin position="1078"/>
        <end position="1097"/>
    </location>
</feature>
<feature type="region of interest" description="Disordered" evidence="6">
    <location>
        <begin position="944"/>
        <end position="1049"/>
    </location>
</feature>
<evidence type="ECO:0000256" key="6">
    <source>
        <dbReference type="SAM" id="MobiDB-lite"/>
    </source>
</evidence>
<proteinExistence type="inferred from homology"/>
<dbReference type="PROSITE" id="PS50942">
    <property type="entry name" value="ENTH"/>
    <property type="match status" value="1"/>
</dbReference>
<dbReference type="Pfam" id="PF01417">
    <property type="entry name" value="ENTH"/>
    <property type="match status" value="1"/>
</dbReference>
<dbReference type="PANTHER" id="PTHR46033:SF53">
    <property type="entry name" value="OS01G0531200 PROTEIN"/>
    <property type="match status" value="1"/>
</dbReference>
<evidence type="ECO:0000256" key="3">
    <source>
        <dbReference type="ARBA" id="ARBA00010130"/>
    </source>
</evidence>
<dbReference type="Gene3D" id="1.25.40.90">
    <property type="match status" value="1"/>
</dbReference>
<feature type="region of interest" description="Disordered" evidence="6">
    <location>
        <begin position="1152"/>
        <end position="1245"/>
    </location>
</feature>
<dbReference type="GO" id="GO:0005794">
    <property type="term" value="C:Golgi apparatus"/>
    <property type="evidence" value="ECO:0007669"/>
    <property type="project" value="UniProtKB-SubCell"/>
</dbReference>
<feature type="region of interest" description="Disordered" evidence="6">
    <location>
        <begin position="704"/>
        <end position="726"/>
    </location>
</feature>
<feature type="compositionally biased region" description="Low complexity" evidence="6">
    <location>
        <begin position="1123"/>
        <end position="1133"/>
    </location>
</feature>
<dbReference type="InterPro" id="IPR008942">
    <property type="entry name" value="ENTH_VHS"/>
</dbReference>
<dbReference type="InterPro" id="IPR013809">
    <property type="entry name" value="ENTH"/>
</dbReference>
<feature type="region of interest" description="Disordered" evidence="6">
    <location>
        <begin position="1264"/>
        <end position="1328"/>
    </location>
</feature>
<evidence type="ECO:0000256" key="4">
    <source>
        <dbReference type="ARBA" id="ARBA00023034"/>
    </source>
</evidence>
<name>R7W233_AEGTA</name>
<sequence>MGHWSASSPCLQGQEDVHVVAGAGAVAGHAEPSSSTLLNPKINHRSDAIFGDQALEQLKLRHHKPLKFHERYRPYLRDAGLLGLSQICQRMPQLDKALITALVERWRPETHSFHLASGEMTVTLQDVAMLFALPIDGRPVCSSTDHDYGQMVLDCLGHDPRGQSMPGKSFLHYKWLKKHFYELPEGADDHTVQRHVRAYILSLLCGVLFPDGTGRMSLIYLPLIADLSLVGTYSWGSAALAFLYRALCSAASSHNMKNIGGSLLLLQLWSWEHSHVGRPLARSSLVVETDIPQDLPPIGFRWVGARAQSENATRCLKQYRDELNLQRADQLKWEPYMLIESSSLPPLCTKDADLWITQAPLINFPIVEMYLPERVMRQFGLRQCIPPPFRPTLQTLHRISRRGRERENWEETHHEYIQEWEARQQRIFREAEQYDLSSYDEYLQWYSGATRRYLVPSTDDDAEAGLLSPPDDSSDLQYKAKSPMIRKAVDKLHGMMKKAKTAMASTADTATQALVFEFLHGFEDVLSDLGEIKERGGPEAPPFDSATGSHGGSAAGHHEPLLLLEAEQNIICDNQEGEYQEDEDLHTVEQATLGLEPMDDVNRCVDSLLLGVNENCDSASLAIENCEAADFVILQHTEDVDHADEMEHGAQVVEPMSTCEENNGFDVAPSPQESADVKLEAVQIRRRRRCLGVENVVRQQLGFHTAHANEPKGRRSESESSAIATQTQCPVRALTAASLVIIPRRSSPDPVSVLASPRHRHLHRRGLQVSSPAMDGIMKVLDHTVREIKREVNLKVLKVPEIEQKVLDATSDEPWGPHGSDMADIARATKNIGECQIVMKVLWQRLGNTDANWRHLYKALAVAEYLLANATERAAEEIIDNSSQIAKLTTFEFVEPGGKDVGLNVRKKAEAVLVIVDDREKLQQAREKAASTRDKYLGVSSTGMSSYKSSAASFGSGSYSSGSRYGSTAGSRETASFKDKDRHTGSKNDNKPSYSSTRQRSKEATKSANSSKLAKGGSKSLSNPRAAPGVPSSQKGKNEDDGDEFNPRGSSTSGHYFFLTISKVWLYYFQSANAPLEAATSSGSHPQDNIDLFAGRPSFGGSATADMEFSVRGTPKKHPEQKSSSPAQPSASAFDPFNPSFAAIFPSDTEFSVRGTPSKSSQGKLPAPENSSDTAFDPLAGIPVKSFNGSNSSGVWSSSKGSAVTEPTHGSPGATKSSDCSPSEELNFGAFTSHGGSRTASATKSMRVTRKAEAGLRAGIKTSSKMVDPSDAGVVGRLSNGSEEKAPEAVPWYMEAATGTPEFPRSTGAGGESRIFQQQQQQHFGNFR</sequence>
<evidence type="ECO:0000256" key="1">
    <source>
        <dbReference type="ARBA" id="ARBA00004132"/>
    </source>
</evidence>
<keyword evidence="5" id="KW-0968">Cytoplasmic vesicle</keyword>
<protein>
    <submittedName>
        <fullName evidence="7">Uncharacterized protein</fullName>
    </submittedName>
</protein>
<feature type="compositionally biased region" description="Low complexity" evidence="6">
    <location>
        <begin position="1006"/>
        <end position="1023"/>
    </location>
</feature>
<dbReference type="EnsemblPlants" id="EMT13632">
    <property type="protein sequence ID" value="EMT13632"/>
    <property type="gene ID" value="F775_22445"/>
</dbReference>
<dbReference type="Pfam" id="PF10536">
    <property type="entry name" value="PMD"/>
    <property type="match status" value="1"/>
</dbReference>
<feature type="compositionally biased region" description="Basic and acidic residues" evidence="6">
    <location>
        <begin position="707"/>
        <end position="718"/>
    </location>
</feature>
<feature type="compositionally biased region" description="Basic and acidic residues" evidence="6">
    <location>
        <begin position="975"/>
        <end position="990"/>
    </location>
</feature>
<dbReference type="InterPro" id="IPR019557">
    <property type="entry name" value="AminoTfrase-like_pln_mobile"/>
</dbReference>
<reference evidence="7" key="1">
    <citation type="submission" date="2015-06" db="UniProtKB">
        <authorList>
            <consortium name="EnsemblPlants"/>
        </authorList>
    </citation>
    <scope>IDENTIFICATION</scope>
</reference>
<feature type="compositionally biased region" description="Polar residues" evidence="6">
    <location>
        <begin position="1234"/>
        <end position="1245"/>
    </location>
</feature>
<dbReference type="GO" id="GO:0010073">
    <property type="term" value="P:meristem maintenance"/>
    <property type="evidence" value="ECO:0007669"/>
    <property type="project" value="InterPro"/>
</dbReference>
<dbReference type="CDD" id="cd03571">
    <property type="entry name" value="ENTH"/>
    <property type="match status" value="1"/>
</dbReference>
<comment type="similarity">
    <text evidence="3">Belongs to the epsin family.</text>
</comment>
<accession>R7W233</accession>
<dbReference type="SMART" id="SM00273">
    <property type="entry name" value="ENTH"/>
    <property type="match status" value="1"/>
</dbReference>
<organism evidence="7">
    <name type="scientific">Aegilops tauschii</name>
    <name type="common">Tausch's goatgrass</name>
    <name type="synonym">Aegilops squarrosa</name>
    <dbReference type="NCBI Taxonomy" id="37682"/>
    <lineage>
        <taxon>Eukaryota</taxon>
        <taxon>Viridiplantae</taxon>
        <taxon>Streptophyta</taxon>
        <taxon>Embryophyta</taxon>
        <taxon>Tracheophyta</taxon>
        <taxon>Spermatophyta</taxon>
        <taxon>Magnoliopsida</taxon>
        <taxon>Liliopsida</taxon>
        <taxon>Poales</taxon>
        <taxon>Poaceae</taxon>
        <taxon>BOP clade</taxon>
        <taxon>Pooideae</taxon>
        <taxon>Triticodae</taxon>
        <taxon>Triticeae</taxon>
        <taxon>Triticinae</taxon>
        <taxon>Aegilops</taxon>
    </lineage>
</organism>
<dbReference type="FunFam" id="1.25.40.90:FF:000006">
    <property type="entry name" value="Clathrin interactor 1"/>
    <property type="match status" value="1"/>
</dbReference>
<dbReference type="InterPro" id="IPR044824">
    <property type="entry name" value="MAIN-like"/>
</dbReference>
<feature type="region of interest" description="Disordered" evidence="6">
    <location>
        <begin position="532"/>
        <end position="555"/>
    </location>
</feature>
<keyword evidence="4" id="KW-0333">Golgi apparatus</keyword>
<dbReference type="PANTHER" id="PTHR46033">
    <property type="entry name" value="PROTEIN MAIN-LIKE 2"/>
    <property type="match status" value="1"/>
</dbReference>
<dbReference type="SUPFAM" id="SSF48464">
    <property type="entry name" value="ENTH/VHS domain"/>
    <property type="match status" value="1"/>
</dbReference>
<dbReference type="GO" id="GO:0030136">
    <property type="term" value="C:clathrin-coated vesicle"/>
    <property type="evidence" value="ECO:0007669"/>
    <property type="project" value="UniProtKB-SubCell"/>
</dbReference>
<comment type="subcellular location">
    <subcellularLocation>
        <location evidence="1">Cytoplasmic vesicle</location>
        <location evidence="1">Clathrin-coated vesicle</location>
    </subcellularLocation>
    <subcellularLocation>
        <location evidence="2">Golgi apparatus</location>
    </subcellularLocation>
</comment>
<feature type="compositionally biased region" description="Polar residues" evidence="6">
    <location>
        <begin position="1155"/>
        <end position="1174"/>
    </location>
</feature>
<evidence type="ECO:0000256" key="2">
    <source>
        <dbReference type="ARBA" id="ARBA00004555"/>
    </source>
</evidence>
<feature type="region of interest" description="Disordered" evidence="6">
    <location>
        <begin position="1111"/>
        <end position="1133"/>
    </location>
</feature>
<feature type="compositionally biased region" description="Low complexity" evidence="6">
    <location>
        <begin position="944"/>
        <end position="971"/>
    </location>
</feature>
<evidence type="ECO:0000256" key="5">
    <source>
        <dbReference type="ARBA" id="ARBA00023329"/>
    </source>
</evidence>
<feature type="compositionally biased region" description="Low complexity" evidence="6">
    <location>
        <begin position="1186"/>
        <end position="1202"/>
    </location>
</feature>
<evidence type="ECO:0000313" key="7">
    <source>
        <dbReference type="EnsemblPlants" id="EMT13632"/>
    </source>
</evidence>